<dbReference type="InterPro" id="IPR007325">
    <property type="entry name" value="KFase/CYL"/>
</dbReference>
<reference evidence="4" key="1">
    <citation type="journal article" date="2017" name="Genome Biol.">
        <title>Comparative genomics reveals high biological diversity and specific adaptations in the industrially and medically important fungal genus Aspergillus.</title>
        <authorList>
            <person name="de Vries R.P."/>
            <person name="Riley R."/>
            <person name="Wiebenga A."/>
            <person name="Aguilar-Osorio G."/>
            <person name="Amillis S."/>
            <person name="Uchima C.A."/>
            <person name="Anderluh G."/>
            <person name="Asadollahi M."/>
            <person name="Askin M."/>
            <person name="Barry K."/>
            <person name="Battaglia E."/>
            <person name="Bayram O."/>
            <person name="Benocci T."/>
            <person name="Braus-Stromeyer S.A."/>
            <person name="Caldana C."/>
            <person name="Canovas D."/>
            <person name="Cerqueira G.C."/>
            <person name="Chen F."/>
            <person name="Chen W."/>
            <person name="Choi C."/>
            <person name="Clum A."/>
            <person name="Dos Santos R.A."/>
            <person name="Damasio A.R."/>
            <person name="Diallinas G."/>
            <person name="Emri T."/>
            <person name="Fekete E."/>
            <person name="Flipphi M."/>
            <person name="Freyberg S."/>
            <person name="Gallo A."/>
            <person name="Gournas C."/>
            <person name="Habgood R."/>
            <person name="Hainaut M."/>
            <person name="Harispe M.L."/>
            <person name="Henrissat B."/>
            <person name="Hilden K.S."/>
            <person name="Hope R."/>
            <person name="Hossain A."/>
            <person name="Karabika E."/>
            <person name="Karaffa L."/>
            <person name="Karanyi Z."/>
            <person name="Krasevec N."/>
            <person name="Kuo A."/>
            <person name="Kusch H."/>
            <person name="LaButti K."/>
            <person name="Lagendijk E.L."/>
            <person name="Lapidus A."/>
            <person name="Levasseur A."/>
            <person name="Lindquist E."/>
            <person name="Lipzen A."/>
            <person name="Logrieco A.F."/>
            <person name="MacCabe A."/>
            <person name="Maekelae M.R."/>
            <person name="Malavazi I."/>
            <person name="Melin P."/>
            <person name="Meyer V."/>
            <person name="Mielnichuk N."/>
            <person name="Miskei M."/>
            <person name="Molnar A.P."/>
            <person name="Mule G."/>
            <person name="Ngan C.Y."/>
            <person name="Orejas M."/>
            <person name="Orosz E."/>
            <person name="Ouedraogo J.P."/>
            <person name="Overkamp K.M."/>
            <person name="Park H.-S."/>
            <person name="Perrone G."/>
            <person name="Piumi F."/>
            <person name="Punt P.J."/>
            <person name="Ram A.F."/>
            <person name="Ramon A."/>
            <person name="Rauscher S."/>
            <person name="Record E."/>
            <person name="Riano-Pachon D.M."/>
            <person name="Robert V."/>
            <person name="Roehrig J."/>
            <person name="Ruller R."/>
            <person name="Salamov A."/>
            <person name="Salih N.S."/>
            <person name="Samson R.A."/>
            <person name="Sandor E."/>
            <person name="Sanguinetti M."/>
            <person name="Schuetze T."/>
            <person name="Sepcic K."/>
            <person name="Shelest E."/>
            <person name="Sherlock G."/>
            <person name="Sophianopoulou V."/>
            <person name="Squina F.M."/>
            <person name="Sun H."/>
            <person name="Susca A."/>
            <person name="Todd R.B."/>
            <person name="Tsang A."/>
            <person name="Unkles S.E."/>
            <person name="van de Wiele N."/>
            <person name="van Rossen-Uffink D."/>
            <person name="Oliveira J.V."/>
            <person name="Vesth T.C."/>
            <person name="Visser J."/>
            <person name="Yu J.-H."/>
            <person name="Zhou M."/>
            <person name="Andersen M.R."/>
            <person name="Archer D.B."/>
            <person name="Baker S.E."/>
            <person name="Benoit I."/>
            <person name="Brakhage A.A."/>
            <person name="Braus G.H."/>
            <person name="Fischer R."/>
            <person name="Frisvad J.C."/>
            <person name="Goldman G.H."/>
            <person name="Houbraken J."/>
            <person name="Oakley B."/>
            <person name="Pocsi I."/>
            <person name="Scazzocchio C."/>
            <person name="Seiboth B."/>
            <person name="vanKuyk P.A."/>
            <person name="Wortman J."/>
            <person name="Dyer P.S."/>
            <person name="Grigoriev I.V."/>
        </authorList>
    </citation>
    <scope>NUCLEOTIDE SEQUENCE [LARGE SCALE GENOMIC DNA]</scope>
    <source>
        <strain evidence="4">CBS 583.65</strain>
    </source>
</reference>
<accession>A0A1L9P6W1</accession>
<proteinExistence type="inferred from homology"/>
<dbReference type="InterPro" id="IPR037175">
    <property type="entry name" value="KFase_sf"/>
</dbReference>
<dbReference type="VEuPathDB" id="FungiDB:ASPVEDRAFT_283265"/>
<dbReference type="Gene3D" id="3.50.30.50">
    <property type="entry name" value="Putative cyclase"/>
    <property type="match status" value="1"/>
</dbReference>
<evidence type="ECO:0000256" key="2">
    <source>
        <dbReference type="SAM" id="MobiDB-lite"/>
    </source>
</evidence>
<evidence type="ECO:0000313" key="3">
    <source>
        <dbReference type="EMBL" id="OJI97270.1"/>
    </source>
</evidence>
<dbReference type="GO" id="GO:0004061">
    <property type="term" value="F:arylformamidase activity"/>
    <property type="evidence" value="ECO:0007669"/>
    <property type="project" value="InterPro"/>
</dbReference>
<dbReference type="PANTHER" id="PTHR34861:SF10">
    <property type="entry name" value="CYCLASE"/>
    <property type="match status" value="1"/>
</dbReference>
<evidence type="ECO:0008006" key="5">
    <source>
        <dbReference type="Google" id="ProtNLM"/>
    </source>
</evidence>
<dbReference type="STRING" id="1036611.A0A1L9P6W1"/>
<evidence type="ECO:0000256" key="1">
    <source>
        <dbReference type="ARBA" id="ARBA00007865"/>
    </source>
</evidence>
<feature type="region of interest" description="Disordered" evidence="2">
    <location>
        <begin position="1"/>
        <end position="46"/>
    </location>
</feature>
<name>A0A1L9P6W1_ASPVE</name>
<dbReference type="RefSeq" id="XP_040663033.1">
    <property type="nucleotide sequence ID" value="XM_040810097.1"/>
</dbReference>
<dbReference type="Proteomes" id="UP000184073">
    <property type="component" value="Unassembled WGS sequence"/>
</dbReference>
<dbReference type="AlphaFoldDB" id="A0A1L9P6W1"/>
<protein>
    <recommendedName>
        <fullName evidence="5">Cyclase</fullName>
    </recommendedName>
</protein>
<dbReference type="OrthoDB" id="5396at2759"/>
<dbReference type="SUPFAM" id="SSF102198">
    <property type="entry name" value="Putative cyclase"/>
    <property type="match status" value="1"/>
</dbReference>
<evidence type="ECO:0000313" key="4">
    <source>
        <dbReference type="Proteomes" id="UP000184073"/>
    </source>
</evidence>
<dbReference type="GeneID" id="63725608"/>
<dbReference type="EMBL" id="KV878125">
    <property type="protein sequence ID" value="OJI97270.1"/>
    <property type="molecule type" value="Genomic_DNA"/>
</dbReference>
<comment type="similarity">
    <text evidence="1">Belongs to the Cyclase 1 superfamily.</text>
</comment>
<dbReference type="Pfam" id="PF04199">
    <property type="entry name" value="Cyclase"/>
    <property type="match status" value="1"/>
</dbReference>
<dbReference type="GO" id="GO:0019441">
    <property type="term" value="P:L-tryptophan catabolic process to kynurenine"/>
    <property type="evidence" value="ECO:0007669"/>
    <property type="project" value="InterPro"/>
</dbReference>
<organism evidence="3 4">
    <name type="scientific">Aspergillus versicolor CBS 583.65</name>
    <dbReference type="NCBI Taxonomy" id="1036611"/>
    <lineage>
        <taxon>Eukaryota</taxon>
        <taxon>Fungi</taxon>
        <taxon>Dikarya</taxon>
        <taxon>Ascomycota</taxon>
        <taxon>Pezizomycotina</taxon>
        <taxon>Eurotiomycetes</taxon>
        <taxon>Eurotiomycetidae</taxon>
        <taxon>Eurotiales</taxon>
        <taxon>Aspergillaceae</taxon>
        <taxon>Aspergillus</taxon>
        <taxon>Aspergillus subgen. Nidulantes</taxon>
    </lineage>
</organism>
<sequence length="365" mass="40051">MSPTERLGKVFDALTGRGATQSPNELPWNPDASRFPSRKELPKVPGAPDQAAWVWGKDDQIGRLNLLTPTRVKAAAAEIKTGEMVRLDLPADVPKTPAFGREVFEHKIKPLGSGVGYDDVYHMNTQSGTQWDGFRHFAHLASKCFYNGATSEDIEGSNPTTRCSIHHWANHCIASRAILLDYKSYAESNNKDYDPYTSHAISHADLTACAAWQGLDIRPESAGGSIRPGDILLVRSGFIQRYYSLSPEEQTAAALRSHGDIAFAGLKQEEDVLDWLHDCYFAAVAGDSPTFECWPVTSTEGGRGAIGFMHQNILALWGMPLGEMWDLEKLAETCRRLGRWTFFVTSAPANVVGGVSSHPNATAIF</sequence>
<gene>
    <name evidence="3" type="ORF">ASPVEDRAFT_283265</name>
</gene>
<keyword evidence="4" id="KW-1185">Reference proteome</keyword>
<dbReference type="PANTHER" id="PTHR34861">
    <property type="match status" value="1"/>
</dbReference>